<comment type="caution">
    <text evidence="7">The sequence shown here is derived from an EMBL/GenBank/DDBJ whole genome shotgun (WGS) entry which is preliminary data.</text>
</comment>
<evidence type="ECO:0000256" key="4">
    <source>
        <dbReference type="ARBA" id="ARBA00023175"/>
    </source>
</evidence>
<comment type="subcellular location">
    <subcellularLocation>
        <location evidence="1">Cytoplasm</location>
    </subcellularLocation>
</comment>
<dbReference type="EMBL" id="JAQHRD010000003">
    <property type="protein sequence ID" value="KAJ6443620.1"/>
    <property type="molecule type" value="Genomic_DNA"/>
</dbReference>
<dbReference type="PANTHER" id="PTHR46349">
    <property type="entry name" value="CINGULIN-LIKE PROTEIN 1-RELATED"/>
    <property type="match status" value="1"/>
</dbReference>
<keyword evidence="4" id="KW-0505">Motor protein</keyword>
<organism evidence="7 8">
    <name type="scientific">Purpureocillium lavendulum</name>
    <dbReference type="NCBI Taxonomy" id="1247861"/>
    <lineage>
        <taxon>Eukaryota</taxon>
        <taxon>Fungi</taxon>
        <taxon>Dikarya</taxon>
        <taxon>Ascomycota</taxon>
        <taxon>Pezizomycotina</taxon>
        <taxon>Sordariomycetes</taxon>
        <taxon>Hypocreomycetidae</taxon>
        <taxon>Hypocreales</taxon>
        <taxon>Ophiocordycipitaceae</taxon>
        <taxon>Purpureocillium</taxon>
    </lineage>
</organism>
<evidence type="ECO:0000256" key="3">
    <source>
        <dbReference type="ARBA" id="ARBA00023123"/>
    </source>
</evidence>
<evidence type="ECO:0000256" key="6">
    <source>
        <dbReference type="SAM" id="MobiDB-lite"/>
    </source>
</evidence>
<dbReference type="AlphaFoldDB" id="A0AB34FWA4"/>
<feature type="region of interest" description="Disordered" evidence="6">
    <location>
        <begin position="32"/>
        <end position="51"/>
    </location>
</feature>
<keyword evidence="2" id="KW-0963">Cytoplasm</keyword>
<evidence type="ECO:0000313" key="7">
    <source>
        <dbReference type="EMBL" id="KAJ6443620.1"/>
    </source>
</evidence>
<sequence length="933" mass="103778">MLQVFETETERDQCLRAVERVDELERGLRHEKSRVASAREQAKKWANKATDKEQAENLATLNLAKVNAPLAEERAAREAADDNAAATEKQLSQLLDEARQKISALKGEPQAVKTSAEKQAPDHEKQLSEERAALEHVEGELNKASEEVRRQKAEVEKLSHEQHETLKRSVGAGSETSETKRQRAEEELPELAAFMRDMSHRLSDVHLAASTSRRFRLDKVACEMVLADKGPRDLKVSLRRFCDSVEPGKFYCFHSLTYRGGRADTMTAVEENCECPRHGHSCIRVGVVRENRKRLFDFRGTQSSRLRHILTKAARVWKPLMPARGVSDTSRVVAGLLVAAENLRTGLSDEAEMLGYAPQNNNEYAELLQNVEKLRLERQAIVDSFCVHTEREVNLGYESRNDGTDMSPAEEHDKVLDDVVEALSMWLQVDGDRVEIFFRLLRALPDDLAAQVSTMIAQRPVTIPATPGVLEGALGDRENALDDVRLDNDVLKKRSENLEEKLHLTEYELAKAKDDLTSERQSPQLSGQKLEFRSANDAIETARDEHRASIERLNTEAREEKEAASRTLEEERQKVADLGSSLENKENEFEQLRGQLSTLYAHDDIAIGITKMREDQARYQSQLKGLYDAEKKRASGTIVDARDRAQAQETQLRTKRLQGEVARKDGIVRSTNKVLDGRVLVIQGLVKERDVLLKETNRHLEVTENAVASESARLVANLSRFLGQLVPPQAEGGWDAFARQALGDAVFHTREAHSSRSPWTVVWPHVKVTATLGYHEAFFALMRALVSGVWDPLGCPVALDGFRRALSNSVPDKALAWTPKAAMDGLLAALERGDVPTLDRLAVYELLMGLGDQFPSDAATATVETAKSMLGAARLLEDICADDGGTTSSAYIAVSEQQLGLLIEHTAGVPTAVILIVPREALAGVTIWSHLLG</sequence>
<gene>
    <name evidence="7" type="ORF">O9K51_04799</name>
</gene>
<evidence type="ECO:0000313" key="8">
    <source>
        <dbReference type="Proteomes" id="UP001163105"/>
    </source>
</evidence>
<protein>
    <submittedName>
        <fullName evidence="7">Uncharacterized protein</fullName>
    </submittedName>
</protein>
<feature type="coiled-coil region" evidence="5">
    <location>
        <begin position="357"/>
        <end position="384"/>
    </location>
</feature>
<keyword evidence="8" id="KW-1185">Reference proteome</keyword>
<dbReference type="PANTHER" id="PTHR46349:SF6">
    <property type="entry name" value="MYOSIN-6-LIKE"/>
    <property type="match status" value="1"/>
</dbReference>
<dbReference type="Proteomes" id="UP001163105">
    <property type="component" value="Unassembled WGS sequence"/>
</dbReference>
<feature type="region of interest" description="Disordered" evidence="6">
    <location>
        <begin position="155"/>
        <end position="184"/>
    </location>
</feature>
<proteinExistence type="predicted"/>
<feature type="compositionally biased region" description="Basic and acidic residues" evidence="6">
    <location>
        <begin position="530"/>
        <end position="570"/>
    </location>
</feature>
<keyword evidence="5" id="KW-0175">Coiled coil</keyword>
<evidence type="ECO:0000256" key="5">
    <source>
        <dbReference type="SAM" id="Coils"/>
    </source>
</evidence>
<feature type="region of interest" description="Disordered" evidence="6">
    <location>
        <begin position="106"/>
        <end position="127"/>
    </location>
</feature>
<feature type="compositionally biased region" description="Basic and acidic residues" evidence="6">
    <location>
        <begin position="115"/>
        <end position="127"/>
    </location>
</feature>
<name>A0AB34FWA4_9HYPO</name>
<feature type="region of interest" description="Disordered" evidence="6">
    <location>
        <begin position="514"/>
        <end position="570"/>
    </location>
</feature>
<evidence type="ECO:0000256" key="2">
    <source>
        <dbReference type="ARBA" id="ARBA00022490"/>
    </source>
</evidence>
<accession>A0AB34FWA4</accession>
<feature type="compositionally biased region" description="Basic and acidic residues" evidence="6">
    <location>
        <begin position="155"/>
        <end position="167"/>
    </location>
</feature>
<reference evidence="7" key="1">
    <citation type="submission" date="2023-01" db="EMBL/GenBank/DDBJ databases">
        <title>The growth and conidiation of Purpureocillium lavendulum are regulated by nitrogen source and histone H3K14 acetylation.</title>
        <authorList>
            <person name="Tang P."/>
            <person name="Han J."/>
            <person name="Zhang C."/>
            <person name="Tang P."/>
            <person name="Qi F."/>
            <person name="Zhang K."/>
            <person name="Liang L."/>
        </authorList>
    </citation>
    <scope>NUCLEOTIDE SEQUENCE</scope>
    <source>
        <strain evidence="7">YMF1.00683</strain>
    </source>
</reference>
<keyword evidence="3" id="KW-0518">Myosin</keyword>
<evidence type="ECO:0000256" key="1">
    <source>
        <dbReference type="ARBA" id="ARBA00004496"/>
    </source>
</evidence>